<proteinExistence type="predicted"/>
<dbReference type="EMBL" id="FONV01000007">
    <property type="protein sequence ID" value="SFF24562.1"/>
    <property type="molecule type" value="Genomic_DNA"/>
</dbReference>
<name>A0A1I2H4F8_9ACTN</name>
<evidence type="ECO:0000313" key="2">
    <source>
        <dbReference type="EMBL" id="SFF24562.1"/>
    </source>
</evidence>
<dbReference type="Gene3D" id="3.30.1390.10">
    <property type="match status" value="1"/>
</dbReference>
<gene>
    <name evidence="2" type="ORF">SAMN05421541_107464</name>
</gene>
<evidence type="ECO:0000313" key="3">
    <source>
        <dbReference type="Proteomes" id="UP000199645"/>
    </source>
</evidence>
<reference evidence="2 3" key="1">
    <citation type="submission" date="2016-10" db="EMBL/GenBank/DDBJ databases">
        <authorList>
            <person name="de Groot N.N."/>
        </authorList>
    </citation>
    <scope>NUCLEOTIDE SEQUENCE [LARGE SCALE GENOMIC DNA]</scope>
    <source>
        <strain evidence="2 3">DSM 43019</strain>
    </source>
</reference>
<evidence type="ECO:0000256" key="1">
    <source>
        <dbReference type="SAM" id="Phobius"/>
    </source>
</evidence>
<keyword evidence="3" id="KW-1185">Reference proteome</keyword>
<dbReference type="AlphaFoldDB" id="A0A1I2H4F8"/>
<keyword evidence="1" id="KW-0812">Transmembrane</keyword>
<sequence>MPVTRTAGTTTMMGGMADLVPALVVLAPVVALLGVFIVVLAQGKAAAARDRARSVERLARVERKLDALLRHHGIDAAEPELPQILEHLRQGRKIHAIKAYRDQTGATLADAKATVERLAAEHGL</sequence>
<accession>A0A1I2H4F8</accession>
<dbReference type="InterPro" id="IPR014719">
    <property type="entry name" value="Ribosomal_bL12_C/ClpS-like"/>
</dbReference>
<organism evidence="2 3">
    <name type="scientific">Actinoplanes philippinensis</name>
    <dbReference type="NCBI Taxonomy" id="35752"/>
    <lineage>
        <taxon>Bacteria</taxon>
        <taxon>Bacillati</taxon>
        <taxon>Actinomycetota</taxon>
        <taxon>Actinomycetes</taxon>
        <taxon>Micromonosporales</taxon>
        <taxon>Micromonosporaceae</taxon>
        <taxon>Actinoplanes</taxon>
    </lineage>
</organism>
<keyword evidence="1" id="KW-0472">Membrane</keyword>
<keyword evidence="1" id="KW-1133">Transmembrane helix</keyword>
<feature type="transmembrane region" description="Helical" evidence="1">
    <location>
        <begin position="20"/>
        <end position="41"/>
    </location>
</feature>
<dbReference type="Proteomes" id="UP000199645">
    <property type="component" value="Unassembled WGS sequence"/>
</dbReference>
<protein>
    <recommendedName>
        <fullName evidence="4">Ribosomal protein L7/L12 C-terminal domain-containing protein</fullName>
    </recommendedName>
</protein>
<dbReference type="STRING" id="35752.SAMN05421541_107464"/>
<evidence type="ECO:0008006" key="4">
    <source>
        <dbReference type="Google" id="ProtNLM"/>
    </source>
</evidence>